<sequence length="198" mass="21336">MSHILRIDASARHSGSTTRQLADQLVTRLVEQGYGSAVTRRDLALTPPALLTERWVGANFTDDADRSDDQRAVLAQSDELIAELEAADTVVIGVPVYNFAIPAALKAWIDQIARARRTFRYTETGPEGLLTDKKAYLVVASGGVPVGSDYDFATGYLRHVLGFVGITDVTVIEAGQQMMDGDAVSRATAAIEELKQAA</sequence>
<evidence type="ECO:0000256" key="2">
    <source>
        <dbReference type="ARBA" id="ARBA00022643"/>
    </source>
</evidence>
<feature type="binding site" evidence="6">
    <location>
        <position position="10"/>
    </location>
    <ligand>
        <name>FMN</name>
        <dbReference type="ChEBI" id="CHEBI:58210"/>
    </ligand>
</feature>
<dbReference type="AlphaFoldDB" id="A0A246JP35"/>
<dbReference type="Proteomes" id="UP000197361">
    <property type="component" value="Unassembled WGS sequence"/>
</dbReference>
<keyword evidence="9" id="KW-1185">Reference proteome</keyword>
<evidence type="ECO:0000313" key="9">
    <source>
        <dbReference type="Proteomes" id="UP000197361"/>
    </source>
</evidence>
<protein>
    <recommendedName>
        <fullName evidence="6">FMN dependent NADH:quinone oxidoreductase</fullName>
        <ecNumber evidence="6">1.6.5.-</ecNumber>
    </recommendedName>
    <alternativeName>
        <fullName evidence="6">Azo-dye reductase</fullName>
    </alternativeName>
    <alternativeName>
        <fullName evidence="6">FMN-dependent NADH-azo compound oxidoreductase</fullName>
    </alternativeName>
    <alternativeName>
        <fullName evidence="6">FMN-dependent NADH-azoreductase</fullName>
        <ecNumber evidence="6">1.7.1.17</ecNumber>
    </alternativeName>
</protein>
<gene>
    <name evidence="6" type="primary">azoR</name>
    <name evidence="8" type="ORF">CDQ92_16025</name>
</gene>
<comment type="catalytic activity">
    <reaction evidence="5">
        <text>N,N-dimethyl-1,4-phenylenediamine + anthranilate + 2 NAD(+) = 2-(4-dimethylaminophenyl)diazenylbenzoate + 2 NADH + 2 H(+)</text>
        <dbReference type="Rhea" id="RHEA:55872"/>
        <dbReference type="ChEBI" id="CHEBI:15378"/>
        <dbReference type="ChEBI" id="CHEBI:15783"/>
        <dbReference type="ChEBI" id="CHEBI:16567"/>
        <dbReference type="ChEBI" id="CHEBI:57540"/>
        <dbReference type="ChEBI" id="CHEBI:57945"/>
        <dbReference type="ChEBI" id="CHEBI:71579"/>
        <dbReference type="EC" id="1.7.1.17"/>
    </reaction>
    <physiologicalReaction direction="right-to-left" evidence="5">
        <dbReference type="Rhea" id="RHEA:55874"/>
    </physiologicalReaction>
</comment>
<keyword evidence="4 6" id="KW-0520">NAD</keyword>
<comment type="caution">
    <text evidence="8">The sequence shown here is derived from an EMBL/GenBank/DDBJ whole genome shotgun (WGS) entry which is preliminary data.</text>
</comment>
<name>A0A246JP35_9SPHN</name>
<evidence type="ECO:0000256" key="6">
    <source>
        <dbReference type="HAMAP-Rule" id="MF_01216"/>
    </source>
</evidence>
<evidence type="ECO:0000313" key="8">
    <source>
        <dbReference type="EMBL" id="OWQ94587.1"/>
    </source>
</evidence>
<comment type="similarity">
    <text evidence="6">Belongs to the azoreductase type 1 family.</text>
</comment>
<dbReference type="InterPro" id="IPR050104">
    <property type="entry name" value="FMN-dep_NADH:Q_OxRdtase_AzoR1"/>
</dbReference>
<dbReference type="SUPFAM" id="SSF52218">
    <property type="entry name" value="Flavoproteins"/>
    <property type="match status" value="1"/>
</dbReference>
<dbReference type="EC" id="1.6.5.-" evidence="6"/>
<keyword evidence="1 6" id="KW-0285">Flavoprotein</keyword>
<comment type="cofactor">
    <cofactor evidence="6">
        <name>FMN</name>
        <dbReference type="ChEBI" id="CHEBI:58210"/>
    </cofactor>
    <text evidence="6">Binds 1 FMN per subunit.</text>
</comment>
<dbReference type="RefSeq" id="WP_088442523.1">
    <property type="nucleotide sequence ID" value="NZ_BMMC01000010.1"/>
</dbReference>
<feature type="domain" description="Flavodoxin-like fold" evidence="7">
    <location>
        <begin position="3"/>
        <end position="194"/>
    </location>
</feature>
<reference evidence="8 9" key="1">
    <citation type="journal article" date="2010" name="Int. J. Syst. Evol. Microbiol.">
        <title>Sphingopyxis bauzanensis sp. nov., a psychrophilic bacterium isolated from soil.</title>
        <authorList>
            <person name="Zhang D.C."/>
            <person name="Liu H.C."/>
            <person name="Xin Y.H."/>
            <person name="Zhou Y.G."/>
            <person name="Schinner F."/>
            <person name="Margesin R."/>
        </authorList>
    </citation>
    <scope>NUCLEOTIDE SEQUENCE [LARGE SCALE GENOMIC DNA]</scope>
    <source>
        <strain evidence="8 9">DSM 22271</strain>
    </source>
</reference>
<dbReference type="HAMAP" id="MF_01216">
    <property type="entry name" value="Azoreductase_type1"/>
    <property type="match status" value="1"/>
</dbReference>
<dbReference type="GO" id="GO:0010181">
    <property type="term" value="F:FMN binding"/>
    <property type="evidence" value="ECO:0007669"/>
    <property type="project" value="UniProtKB-UniRule"/>
</dbReference>
<dbReference type="InterPro" id="IPR003680">
    <property type="entry name" value="Flavodoxin_fold"/>
</dbReference>
<dbReference type="OrthoDB" id="9787136at2"/>
<proteinExistence type="inferred from homology"/>
<dbReference type="InterPro" id="IPR023048">
    <property type="entry name" value="NADH:quinone_OxRdtase_FMN_depd"/>
</dbReference>
<comment type="subunit">
    <text evidence="6">Homodimer.</text>
</comment>
<comment type="function">
    <text evidence="6">Quinone reductase that provides resistance to thiol-specific stress caused by electrophilic quinones.</text>
</comment>
<organism evidence="8 9">
    <name type="scientific">Sphingopyxis bauzanensis</name>
    <dbReference type="NCBI Taxonomy" id="651663"/>
    <lineage>
        <taxon>Bacteria</taxon>
        <taxon>Pseudomonadati</taxon>
        <taxon>Pseudomonadota</taxon>
        <taxon>Alphaproteobacteria</taxon>
        <taxon>Sphingomonadales</taxon>
        <taxon>Sphingomonadaceae</taxon>
        <taxon>Sphingopyxis</taxon>
    </lineage>
</organism>
<evidence type="ECO:0000256" key="1">
    <source>
        <dbReference type="ARBA" id="ARBA00022630"/>
    </source>
</evidence>
<dbReference type="GO" id="GO:0009055">
    <property type="term" value="F:electron transfer activity"/>
    <property type="evidence" value="ECO:0007669"/>
    <property type="project" value="UniProtKB-UniRule"/>
</dbReference>
<keyword evidence="2 6" id="KW-0288">FMN</keyword>
<dbReference type="PANTHER" id="PTHR43741:SF2">
    <property type="entry name" value="FMN-DEPENDENT NADH:QUINONE OXIDOREDUCTASE"/>
    <property type="match status" value="1"/>
</dbReference>
<dbReference type="Gene3D" id="3.40.50.360">
    <property type="match status" value="1"/>
</dbReference>
<evidence type="ECO:0000256" key="4">
    <source>
        <dbReference type="ARBA" id="ARBA00023027"/>
    </source>
</evidence>
<comment type="function">
    <text evidence="6">Also exhibits azoreductase activity. Catalyzes the reductive cleavage of the azo bond in aromatic azo compounds to the corresponding amines.</text>
</comment>
<dbReference type="InterPro" id="IPR029039">
    <property type="entry name" value="Flavoprotein-like_sf"/>
</dbReference>
<evidence type="ECO:0000256" key="3">
    <source>
        <dbReference type="ARBA" id="ARBA00023002"/>
    </source>
</evidence>
<dbReference type="Pfam" id="PF02525">
    <property type="entry name" value="Flavodoxin_2"/>
    <property type="match status" value="1"/>
</dbReference>
<comment type="catalytic activity">
    <reaction evidence="6">
        <text>2 a quinone + NADH + H(+) = 2 a 1,4-benzosemiquinone + NAD(+)</text>
        <dbReference type="Rhea" id="RHEA:65952"/>
        <dbReference type="ChEBI" id="CHEBI:15378"/>
        <dbReference type="ChEBI" id="CHEBI:57540"/>
        <dbReference type="ChEBI" id="CHEBI:57945"/>
        <dbReference type="ChEBI" id="CHEBI:132124"/>
        <dbReference type="ChEBI" id="CHEBI:134225"/>
    </reaction>
</comment>
<accession>A0A246JP35</accession>
<comment type="caution">
    <text evidence="6">Lacks conserved residue(s) required for the propagation of feature annotation.</text>
</comment>
<keyword evidence="3 6" id="KW-0560">Oxidoreductase</keyword>
<evidence type="ECO:0000259" key="7">
    <source>
        <dbReference type="Pfam" id="PF02525"/>
    </source>
</evidence>
<dbReference type="EC" id="1.7.1.17" evidence="6"/>
<dbReference type="GO" id="GO:0016655">
    <property type="term" value="F:oxidoreductase activity, acting on NAD(P)H, quinone or similar compound as acceptor"/>
    <property type="evidence" value="ECO:0007669"/>
    <property type="project" value="InterPro"/>
</dbReference>
<dbReference type="PANTHER" id="PTHR43741">
    <property type="entry name" value="FMN-DEPENDENT NADH-AZOREDUCTASE 1"/>
    <property type="match status" value="1"/>
</dbReference>
<evidence type="ECO:0000256" key="5">
    <source>
        <dbReference type="ARBA" id="ARBA00048542"/>
    </source>
</evidence>
<dbReference type="EMBL" id="NISK01000004">
    <property type="protein sequence ID" value="OWQ94587.1"/>
    <property type="molecule type" value="Genomic_DNA"/>
</dbReference>
<dbReference type="GO" id="GO:0016652">
    <property type="term" value="F:oxidoreductase activity, acting on NAD(P)H as acceptor"/>
    <property type="evidence" value="ECO:0007669"/>
    <property type="project" value="UniProtKB-UniRule"/>
</dbReference>